<reference evidence="2 3" key="1">
    <citation type="submission" date="2014-06" db="EMBL/GenBank/DDBJ databases">
        <title>Evolutionary Origins and Diversification of the Mycorrhizal Mutualists.</title>
        <authorList>
            <consortium name="DOE Joint Genome Institute"/>
            <consortium name="Mycorrhizal Genomics Consortium"/>
            <person name="Kohler A."/>
            <person name="Kuo A."/>
            <person name="Nagy L.G."/>
            <person name="Floudas D."/>
            <person name="Copeland A."/>
            <person name="Barry K.W."/>
            <person name="Cichocki N."/>
            <person name="Veneault-Fourrey C."/>
            <person name="LaButti K."/>
            <person name="Lindquist E.A."/>
            <person name="Lipzen A."/>
            <person name="Lundell T."/>
            <person name="Morin E."/>
            <person name="Murat C."/>
            <person name="Riley R."/>
            <person name="Ohm R."/>
            <person name="Sun H."/>
            <person name="Tunlid A."/>
            <person name="Henrissat B."/>
            <person name="Grigoriev I.V."/>
            <person name="Hibbett D.S."/>
            <person name="Martin F."/>
        </authorList>
    </citation>
    <scope>NUCLEOTIDE SEQUENCE [LARGE SCALE GENOMIC DNA]</scope>
    <source>
        <strain evidence="2 3">SS14</strain>
    </source>
</reference>
<dbReference type="AlphaFoldDB" id="A0A0C9UNA3"/>
<dbReference type="EMBL" id="KN837351">
    <property type="protein sequence ID" value="KIJ26936.1"/>
    <property type="molecule type" value="Genomic_DNA"/>
</dbReference>
<gene>
    <name evidence="2" type="ORF">M422DRAFT_55284</name>
</gene>
<dbReference type="HOGENOM" id="CLU_1908032_0_0_1"/>
<sequence>MPKPTSSVQAAPSVVTAASAVRTVTKTVVTADRATVASTTTVTRTNTVIITPKACYNSQGKILSQCLTHKSSDTVIGLSSAVAFLGLVTIMLGYWVWQERRRRSCEQKHSRPIPYSLDSEEEQITSVKSTVIY</sequence>
<accession>A0A0C9UNA3</accession>
<keyword evidence="1" id="KW-0472">Membrane</keyword>
<evidence type="ECO:0000313" key="2">
    <source>
        <dbReference type="EMBL" id="KIJ26936.1"/>
    </source>
</evidence>
<evidence type="ECO:0000256" key="1">
    <source>
        <dbReference type="SAM" id="Phobius"/>
    </source>
</evidence>
<feature type="transmembrane region" description="Helical" evidence="1">
    <location>
        <begin position="75"/>
        <end position="97"/>
    </location>
</feature>
<protein>
    <submittedName>
        <fullName evidence="2">Uncharacterized protein</fullName>
    </submittedName>
</protein>
<evidence type="ECO:0000313" key="3">
    <source>
        <dbReference type="Proteomes" id="UP000054279"/>
    </source>
</evidence>
<dbReference type="Proteomes" id="UP000054279">
    <property type="component" value="Unassembled WGS sequence"/>
</dbReference>
<keyword evidence="1" id="KW-0812">Transmembrane</keyword>
<keyword evidence="3" id="KW-1185">Reference proteome</keyword>
<organism evidence="2 3">
    <name type="scientific">Sphaerobolus stellatus (strain SS14)</name>
    <dbReference type="NCBI Taxonomy" id="990650"/>
    <lineage>
        <taxon>Eukaryota</taxon>
        <taxon>Fungi</taxon>
        <taxon>Dikarya</taxon>
        <taxon>Basidiomycota</taxon>
        <taxon>Agaricomycotina</taxon>
        <taxon>Agaricomycetes</taxon>
        <taxon>Phallomycetidae</taxon>
        <taxon>Geastrales</taxon>
        <taxon>Sphaerobolaceae</taxon>
        <taxon>Sphaerobolus</taxon>
    </lineage>
</organism>
<name>A0A0C9UNA3_SPHS4</name>
<proteinExistence type="predicted"/>
<keyword evidence="1" id="KW-1133">Transmembrane helix</keyword>